<protein>
    <submittedName>
        <fullName evidence="1">Uncharacterized protein</fullName>
    </submittedName>
</protein>
<name>A0A8X7CIU5_9ARAC</name>
<dbReference type="EMBL" id="BMAV01016449">
    <property type="protein sequence ID" value="GFY67190.1"/>
    <property type="molecule type" value="Genomic_DNA"/>
</dbReference>
<evidence type="ECO:0000313" key="2">
    <source>
        <dbReference type="Proteomes" id="UP000886998"/>
    </source>
</evidence>
<sequence length="105" mass="11913">MSRGPSARVGAFSKSWVKSRNVHPRAKQNEPIHFQQILGMRRCKQKKQSVKMEGNTREKRTWRNKFATDARCSTAEHSSCNRGKFFTTFFAALPQKELNAGGGVV</sequence>
<reference evidence="1" key="1">
    <citation type="submission" date="2020-08" db="EMBL/GenBank/DDBJ databases">
        <title>Multicomponent nature underlies the extraordinary mechanical properties of spider dragline silk.</title>
        <authorList>
            <person name="Kono N."/>
            <person name="Nakamura H."/>
            <person name="Mori M."/>
            <person name="Yoshida Y."/>
            <person name="Ohtoshi R."/>
            <person name="Malay A.D."/>
            <person name="Moran D.A.P."/>
            <person name="Tomita M."/>
            <person name="Numata K."/>
            <person name="Arakawa K."/>
        </authorList>
    </citation>
    <scope>NUCLEOTIDE SEQUENCE</scope>
</reference>
<evidence type="ECO:0000313" key="1">
    <source>
        <dbReference type="EMBL" id="GFY67190.1"/>
    </source>
</evidence>
<dbReference type="AlphaFoldDB" id="A0A8X7CIU5"/>
<organism evidence="1 2">
    <name type="scientific">Trichonephila inaurata madagascariensis</name>
    <dbReference type="NCBI Taxonomy" id="2747483"/>
    <lineage>
        <taxon>Eukaryota</taxon>
        <taxon>Metazoa</taxon>
        <taxon>Ecdysozoa</taxon>
        <taxon>Arthropoda</taxon>
        <taxon>Chelicerata</taxon>
        <taxon>Arachnida</taxon>
        <taxon>Araneae</taxon>
        <taxon>Araneomorphae</taxon>
        <taxon>Entelegynae</taxon>
        <taxon>Araneoidea</taxon>
        <taxon>Nephilidae</taxon>
        <taxon>Trichonephila</taxon>
        <taxon>Trichonephila inaurata</taxon>
    </lineage>
</organism>
<dbReference type="Proteomes" id="UP000886998">
    <property type="component" value="Unassembled WGS sequence"/>
</dbReference>
<comment type="caution">
    <text evidence="1">The sequence shown here is derived from an EMBL/GenBank/DDBJ whole genome shotgun (WGS) entry which is preliminary data.</text>
</comment>
<accession>A0A8X7CIU5</accession>
<proteinExistence type="predicted"/>
<keyword evidence="2" id="KW-1185">Reference proteome</keyword>
<gene>
    <name evidence="1" type="ORF">TNIN_417991</name>
</gene>